<dbReference type="InterPro" id="IPR050902">
    <property type="entry name" value="ABC_Transporter_SBP"/>
</dbReference>
<gene>
    <name evidence="3" type="ORF">HMPREF0551_1855</name>
</gene>
<evidence type="ECO:0000313" key="4">
    <source>
        <dbReference type="Proteomes" id="UP000011021"/>
    </source>
</evidence>
<dbReference type="Gene3D" id="3.40.50.1980">
    <property type="entry name" value="Nitrogenase molybdenum iron protein domain"/>
    <property type="match status" value="2"/>
</dbReference>
<keyword evidence="4" id="KW-1185">Reference proteome</keyword>
<comment type="caution">
    <text evidence="3">The sequence shown here is derived from an EMBL/GenBank/DDBJ whole genome shotgun (WGS) entry which is preliminary data.</text>
</comment>
<dbReference type="InterPro" id="IPR002491">
    <property type="entry name" value="ABC_transptr_periplasmic_BD"/>
</dbReference>
<proteinExistence type="predicted"/>
<dbReference type="HOGENOM" id="CLU_038034_7_3_4"/>
<dbReference type="eggNOG" id="COG0614">
    <property type="taxonomic scope" value="Bacteria"/>
</dbReference>
<dbReference type="STRING" id="887898.HMPREF0551_1855"/>
<protein>
    <submittedName>
        <fullName evidence="3">Periplasmic binding protein</fullName>
    </submittedName>
</protein>
<accession>E7RYU1</accession>
<dbReference type="SUPFAM" id="SSF53807">
    <property type="entry name" value="Helical backbone' metal receptor"/>
    <property type="match status" value="1"/>
</dbReference>
<name>E7RYU1_9BURK</name>
<dbReference type="PANTHER" id="PTHR30535:SF7">
    <property type="entry name" value="IRON(III) DICITRATE-BINDING PROTEIN"/>
    <property type="match status" value="1"/>
</dbReference>
<feature type="domain" description="Fe/B12 periplasmic-binding" evidence="2">
    <location>
        <begin position="88"/>
        <end position="384"/>
    </location>
</feature>
<dbReference type="PROSITE" id="PS50983">
    <property type="entry name" value="FE_B12_PBP"/>
    <property type="match status" value="1"/>
</dbReference>
<evidence type="ECO:0000256" key="1">
    <source>
        <dbReference type="SAM" id="MobiDB-lite"/>
    </source>
</evidence>
<dbReference type="Proteomes" id="UP000011021">
    <property type="component" value="Unassembled WGS sequence"/>
</dbReference>
<sequence length="407" mass="43477">MNENCVSVSFLFHAMSKSLFASRSILALPLLVSLLSLTGVADVRAADSAFVRPAGTTKTAAGQTSYTHYPLTLENCGQKVTYRKAPERAVALGQNSAEILLLLGLQDRMAGTAFWPSKVLPQVADANAKVKLLTVEMPRFESILAEEPDFVAAALPSLMGANSKVAKREDFQKMDVPTYLAPGTCLASGTAKDAYGSRDQLWNPELLYREIDELSRIFDVPDRGQALIADLKAREAKVRALAAKGLVAGKTRPSFLFWFSSPSPSADAYVAGKNGASGYIADLLGGTNAVTNETEWPTMSWESIIATHPDVIVVASLDRNRWELDKPQAKIAFLTSDTATREMPAVKSGRLIVMDGSAMNPSVRTIYGAEQVARALQDQAASQASGASSKVPGSKKSGASSGKSEAR</sequence>
<dbReference type="EMBL" id="AEQP01000020">
    <property type="protein sequence ID" value="EFV94415.1"/>
    <property type="molecule type" value="Genomic_DNA"/>
</dbReference>
<feature type="region of interest" description="Disordered" evidence="1">
    <location>
        <begin position="377"/>
        <end position="407"/>
    </location>
</feature>
<reference evidence="3 4" key="1">
    <citation type="submission" date="2010-12" db="EMBL/GenBank/DDBJ databases">
        <authorList>
            <person name="Muzny D."/>
            <person name="Qin X."/>
            <person name="Deng J."/>
            <person name="Jiang H."/>
            <person name="Liu Y."/>
            <person name="Qu J."/>
            <person name="Song X.-Z."/>
            <person name="Zhang L."/>
            <person name="Thornton R."/>
            <person name="Coyle M."/>
            <person name="Francisco L."/>
            <person name="Jackson L."/>
            <person name="Javaid M."/>
            <person name="Korchina V."/>
            <person name="Kovar C."/>
            <person name="Mata R."/>
            <person name="Mathew T."/>
            <person name="Ngo R."/>
            <person name="Nguyen L."/>
            <person name="Nguyen N."/>
            <person name="Okwuonu G."/>
            <person name="Ongeri F."/>
            <person name="Pham C."/>
            <person name="Simmons D."/>
            <person name="Wilczek-Boney K."/>
            <person name="Hale W."/>
            <person name="Jakkamsetti A."/>
            <person name="Pham P."/>
            <person name="Ruth R."/>
            <person name="San Lucas F."/>
            <person name="Warren J."/>
            <person name="Zhang J."/>
            <person name="Zhao Z."/>
            <person name="Zhou C."/>
            <person name="Zhu D."/>
            <person name="Lee S."/>
            <person name="Bess C."/>
            <person name="Blankenburg K."/>
            <person name="Forbes L."/>
            <person name="Fu Q."/>
            <person name="Gubbala S."/>
            <person name="Hirani K."/>
            <person name="Jayaseelan J.C."/>
            <person name="Lara F."/>
            <person name="Munidasa M."/>
            <person name="Palculict T."/>
            <person name="Patil S."/>
            <person name="Pu L.-L."/>
            <person name="Saada N."/>
            <person name="Tang L."/>
            <person name="Weissenberger G."/>
            <person name="Zhu Y."/>
            <person name="Hemphill L."/>
            <person name="Shang Y."/>
            <person name="Youmans B."/>
            <person name="Ayvaz T."/>
            <person name="Ross M."/>
            <person name="Santibanez J."/>
            <person name="Aqrawi P."/>
            <person name="Gross S."/>
            <person name="Joshi V."/>
            <person name="Fowler G."/>
            <person name="Nazareth L."/>
            <person name="Reid J."/>
            <person name="Worley K."/>
            <person name="Petrosino J."/>
            <person name="Highlander S."/>
            <person name="Gibbs R."/>
        </authorList>
    </citation>
    <scope>NUCLEOTIDE SEQUENCE [LARGE SCALE GENOMIC DNA]</scope>
    <source>
        <strain evidence="3 4">ATCC 51599</strain>
    </source>
</reference>
<organism evidence="3 4">
    <name type="scientific">Lautropia mirabilis ATCC 51599</name>
    <dbReference type="NCBI Taxonomy" id="887898"/>
    <lineage>
        <taxon>Bacteria</taxon>
        <taxon>Pseudomonadati</taxon>
        <taxon>Pseudomonadota</taxon>
        <taxon>Betaproteobacteria</taxon>
        <taxon>Burkholderiales</taxon>
        <taxon>Burkholderiaceae</taxon>
        <taxon>Lautropia</taxon>
    </lineage>
</organism>
<dbReference type="AlphaFoldDB" id="E7RYU1"/>
<evidence type="ECO:0000259" key="2">
    <source>
        <dbReference type="PROSITE" id="PS50983"/>
    </source>
</evidence>
<evidence type="ECO:0000313" key="3">
    <source>
        <dbReference type="EMBL" id="EFV94415.1"/>
    </source>
</evidence>
<dbReference type="Pfam" id="PF01497">
    <property type="entry name" value="Peripla_BP_2"/>
    <property type="match status" value="1"/>
</dbReference>
<dbReference type="PANTHER" id="PTHR30535">
    <property type="entry name" value="VITAMIN B12-BINDING PROTEIN"/>
    <property type="match status" value="1"/>
</dbReference>